<dbReference type="AlphaFoldDB" id="A0A0B8ZXP8"/>
<gene>
    <name evidence="7" type="ORF">AE0388_3254</name>
</gene>
<comment type="caution">
    <text evidence="7">The sequence shown here is derived from an EMBL/GenBank/DDBJ whole genome shotgun (WGS) entry which is preliminary data.</text>
</comment>
<feature type="region of interest" description="Disordered" evidence="5">
    <location>
        <begin position="309"/>
        <end position="332"/>
    </location>
</feature>
<evidence type="ECO:0000313" key="7">
    <source>
        <dbReference type="EMBL" id="KHS51182.1"/>
    </source>
</evidence>
<proteinExistence type="predicted"/>
<dbReference type="GO" id="GO:0031460">
    <property type="term" value="P:glycine betaine transport"/>
    <property type="evidence" value="ECO:0007669"/>
    <property type="project" value="TreeGrafter"/>
</dbReference>
<organism evidence="7 8">
    <name type="scientific">Brevibacterium linens</name>
    <dbReference type="NCBI Taxonomy" id="1703"/>
    <lineage>
        <taxon>Bacteria</taxon>
        <taxon>Bacillati</taxon>
        <taxon>Actinomycetota</taxon>
        <taxon>Actinomycetes</taxon>
        <taxon>Micrococcales</taxon>
        <taxon>Brevibacteriaceae</taxon>
        <taxon>Brevibacterium</taxon>
    </lineage>
</organism>
<dbReference type="GO" id="GO:0015871">
    <property type="term" value="P:choline transport"/>
    <property type="evidence" value="ECO:0007669"/>
    <property type="project" value="TreeGrafter"/>
</dbReference>
<dbReference type="EMBL" id="JTJZ01000022">
    <property type="protein sequence ID" value="KHS51182.1"/>
    <property type="molecule type" value="Genomic_DNA"/>
</dbReference>
<feature type="domain" description="ABC-type glycine betaine transport system substrate-binding" evidence="6">
    <location>
        <begin position="71"/>
        <end position="320"/>
    </location>
</feature>
<dbReference type="Gene3D" id="3.40.190.10">
    <property type="entry name" value="Periplasmic binding protein-like II"/>
    <property type="match status" value="1"/>
</dbReference>
<sequence length="332" mass="36844">MILGPPEPVRTTESRRRRRFSRIRAATTKRKLIKSRTITTVVAACAALGLALTGCSQEASKDSGSDGDKGTIKIGYISSWSDSRSTAFLLEDQLEKLGYEPELETISEAAILYAGVANGDIDIYPSAWPEKTHKQYMDEYGDKIEDISTYYDKAQNTIVVPDYVDIDSIDELKDNADKFDGKIVGIEPGAGLTKVTKDSMMPEYGLEKDFELVTSSTPAMLTELGNAIDAKDDIVVTLWRPFWANNAFDVKDLKDPKNAMGDPEKMHFLGTEGFSDDFPEASELIKGIKLDDKTYGELEDLIVNEYEEGQEGDAVDQWVKDNPKAFDSEITD</sequence>
<dbReference type="GO" id="GO:0005275">
    <property type="term" value="F:amine transmembrane transporter activity"/>
    <property type="evidence" value="ECO:0007669"/>
    <property type="project" value="TreeGrafter"/>
</dbReference>
<dbReference type="Pfam" id="PF04069">
    <property type="entry name" value="OpuAC"/>
    <property type="match status" value="1"/>
</dbReference>
<keyword evidence="8" id="KW-1185">Reference proteome</keyword>
<accession>A0A0B8ZXP8</accession>
<evidence type="ECO:0000256" key="3">
    <source>
        <dbReference type="ARBA" id="ARBA00022475"/>
    </source>
</evidence>
<evidence type="ECO:0000259" key="6">
    <source>
        <dbReference type="Pfam" id="PF04069"/>
    </source>
</evidence>
<dbReference type="InterPro" id="IPR007210">
    <property type="entry name" value="ABC_Gly_betaine_transp_sub-bd"/>
</dbReference>
<feature type="compositionally biased region" description="Basic and acidic residues" evidence="5">
    <location>
        <begin position="318"/>
        <end position="332"/>
    </location>
</feature>
<evidence type="ECO:0000256" key="4">
    <source>
        <dbReference type="ARBA" id="ARBA00023136"/>
    </source>
</evidence>
<comment type="subcellular location">
    <subcellularLocation>
        <location evidence="1">Cell membrane</location>
    </subcellularLocation>
</comment>
<name>A0A0B8ZXP8_BRELN</name>
<keyword evidence="4" id="KW-0472">Membrane</keyword>
<dbReference type="GO" id="GO:0043190">
    <property type="term" value="C:ATP-binding cassette (ABC) transporter complex"/>
    <property type="evidence" value="ECO:0007669"/>
    <property type="project" value="InterPro"/>
</dbReference>
<dbReference type="SUPFAM" id="SSF53850">
    <property type="entry name" value="Periplasmic binding protein-like II"/>
    <property type="match status" value="1"/>
</dbReference>
<dbReference type="CDD" id="cd13639">
    <property type="entry name" value="PBP2_OpuAC_like"/>
    <property type="match status" value="1"/>
</dbReference>
<dbReference type="Proteomes" id="UP000031488">
    <property type="component" value="Unassembled WGS sequence"/>
</dbReference>
<evidence type="ECO:0000256" key="5">
    <source>
        <dbReference type="SAM" id="MobiDB-lite"/>
    </source>
</evidence>
<protein>
    <submittedName>
        <fullName evidence="7">ABC-type glycine betaine transport, periplasmic subunit</fullName>
    </submittedName>
</protein>
<reference evidence="7 8" key="1">
    <citation type="submission" date="2014-11" db="EMBL/GenBank/DDBJ databases">
        <title>Draft Genome Sequence of Brevibacterium linens AE038-8.</title>
        <authorList>
            <person name="Maizel D."/>
            <person name="Utturkar S.M."/>
            <person name="Brown S.D."/>
            <person name="Ferrero M."/>
            <person name="Rosen B.P."/>
        </authorList>
    </citation>
    <scope>NUCLEOTIDE SEQUENCE [LARGE SCALE GENOMIC DNA]</scope>
    <source>
        <strain evidence="7 8">AE038-8</strain>
    </source>
</reference>
<dbReference type="PANTHER" id="PTHR47737:SF1">
    <property type="entry name" value="GLYCINE BETAINE_PROLINE BETAINE TRANSPORT SYSTEM PERMEASE PROTEIN PROW"/>
    <property type="match status" value="1"/>
</dbReference>
<keyword evidence="3" id="KW-1003">Cell membrane</keyword>
<dbReference type="GO" id="GO:0015226">
    <property type="term" value="F:carnitine transmembrane transporter activity"/>
    <property type="evidence" value="ECO:0007669"/>
    <property type="project" value="TreeGrafter"/>
</dbReference>
<dbReference type="PATRIC" id="fig|1703.6.peg.3211"/>
<keyword evidence="2" id="KW-0813">Transport</keyword>
<evidence type="ECO:0000256" key="1">
    <source>
        <dbReference type="ARBA" id="ARBA00004236"/>
    </source>
</evidence>
<dbReference type="PANTHER" id="PTHR47737">
    <property type="entry name" value="GLYCINE BETAINE/PROLINE BETAINE TRANSPORT SYSTEM PERMEASE PROTEIN PROW"/>
    <property type="match status" value="1"/>
</dbReference>
<dbReference type="Gene3D" id="3.40.190.100">
    <property type="entry name" value="Glycine betaine-binding periplasmic protein, domain 2"/>
    <property type="match status" value="1"/>
</dbReference>
<evidence type="ECO:0000256" key="2">
    <source>
        <dbReference type="ARBA" id="ARBA00022448"/>
    </source>
</evidence>
<evidence type="ECO:0000313" key="8">
    <source>
        <dbReference type="Proteomes" id="UP000031488"/>
    </source>
</evidence>